<dbReference type="EMBL" id="MT142335">
    <property type="protein sequence ID" value="QJA78398.1"/>
    <property type="molecule type" value="Genomic_DNA"/>
</dbReference>
<proteinExistence type="predicted"/>
<sequence>MMHRVHFSKKRSQNHTINGTVKVKLKAFQNNPKWKKEYNVVHFDKQRRTLYLTPKPKAELTKQAVVSLQEKL</sequence>
<organism evidence="2">
    <name type="scientific">viral metagenome</name>
    <dbReference type="NCBI Taxonomy" id="1070528"/>
    <lineage>
        <taxon>unclassified sequences</taxon>
        <taxon>metagenomes</taxon>
        <taxon>organismal metagenomes</taxon>
    </lineage>
</organism>
<evidence type="ECO:0000313" key="2">
    <source>
        <dbReference type="EMBL" id="QJA78398.1"/>
    </source>
</evidence>
<name>A0A6M3K9N1_9ZZZZ</name>
<dbReference type="AlphaFoldDB" id="A0A6M3K9N1"/>
<evidence type="ECO:0000313" key="1">
    <source>
        <dbReference type="EMBL" id="QJA59648.1"/>
    </source>
</evidence>
<reference evidence="2" key="1">
    <citation type="submission" date="2020-03" db="EMBL/GenBank/DDBJ databases">
        <title>The deep terrestrial virosphere.</title>
        <authorList>
            <person name="Holmfeldt K."/>
            <person name="Nilsson E."/>
            <person name="Simone D."/>
            <person name="Lopez-Fernandez M."/>
            <person name="Wu X."/>
            <person name="de Brujin I."/>
            <person name="Lundin D."/>
            <person name="Andersson A."/>
            <person name="Bertilsson S."/>
            <person name="Dopson M."/>
        </authorList>
    </citation>
    <scope>NUCLEOTIDE SEQUENCE</scope>
    <source>
        <strain evidence="2">MM415A01073</strain>
        <strain evidence="1">MM415B01252</strain>
    </source>
</reference>
<accession>A0A6M3K9N1</accession>
<protein>
    <submittedName>
        <fullName evidence="2">Uncharacterized protein</fullName>
    </submittedName>
</protein>
<dbReference type="EMBL" id="MT141379">
    <property type="protein sequence ID" value="QJA59648.1"/>
    <property type="molecule type" value="Genomic_DNA"/>
</dbReference>
<gene>
    <name evidence="2" type="ORF">MM415A01073_0002</name>
    <name evidence="1" type="ORF">MM415B01252_0005</name>
</gene>